<feature type="domain" description="Glycoside hydrolase 123 catalytic" evidence="1">
    <location>
        <begin position="227"/>
        <end position="539"/>
    </location>
</feature>
<reference evidence="3 4" key="1">
    <citation type="submission" date="2020-09" db="EMBL/GenBank/DDBJ databases">
        <title>TT11 complete genome.</title>
        <authorList>
            <person name="Wu Z."/>
        </authorList>
    </citation>
    <scope>NUCLEOTIDE SEQUENCE [LARGE SCALE GENOMIC DNA]</scope>
    <source>
        <strain evidence="3 4">TT11</strain>
    </source>
</reference>
<evidence type="ECO:0000259" key="2">
    <source>
        <dbReference type="Pfam" id="PF22680"/>
    </source>
</evidence>
<dbReference type="InterPro" id="IPR053850">
    <property type="entry name" value="Glyco_hydro_123_N_2"/>
</dbReference>
<evidence type="ECO:0000313" key="4">
    <source>
        <dbReference type="Proteomes" id="UP000600588"/>
    </source>
</evidence>
<dbReference type="Pfam" id="PF13320">
    <property type="entry name" value="GH123_cat"/>
    <property type="match status" value="1"/>
</dbReference>
<dbReference type="Proteomes" id="UP000600588">
    <property type="component" value="Unassembled WGS sequence"/>
</dbReference>
<accession>A0A8J6Q732</accession>
<name>A0A8J6Q732_9FLAO</name>
<evidence type="ECO:0000259" key="1">
    <source>
        <dbReference type="Pfam" id="PF13320"/>
    </source>
</evidence>
<protein>
    <submittedName>
        <fullName evidence="3">DUF4091 domain-containing protein</fullName>
    </submittedName>
</protein>
<feature type="domain" description="Glycoside hydrolase 123 N-terminal" evidence="2">
    <location>
        <begin position="61"/>
        <end position="194"/>
    </location>
</feature>
<dbReference type="PROSITE" id="PS51257">
    <property type="entry name" value="PROKAR_LIPOPROTEIN"/>
    <property type="match status" value="1"/>
</dbReference>
<sequence>MNTTKLLLILTTIITLTSCKEEKEILISETYAEAVDPKPKPQGPWETTTSGLHASLVSPYIRFQRNSCPTPELENNWTGKAWRGERISAQMVFWSTDSITPVTTEFSDFISEDGNVIPASVAKLRFEKYVITDEFAGGCGYRKPKDFDSLLVADALENVSSYKIKAKETRPLWISIDVPKNAKPGNYKSTLRIATEHQDAKSFTFNLKILPATLPAPTDWKFHLDLWQNPYAVARYHHVEPWSEAHWNLLKPLMKMLAKAGQKVITTSINKRPWGGQTFDAFDSMIVWKKGADGTWTYDYSIFDQWVQFMMDLGVNKQISCYSMVPWGNEFYYFDETENKEVKIAVKPGSDDYAALWVPFLKDFAAHLKQKGWADITRIAMDERAPEEMQALLQLLKENEANFGVSLADNHKSYKLYPNQLKDLSVACGATIDPEDLKYRKEQGYVSTYYVCCSDKFPNIFTFSPPAEGVYLGWYATAAGFDGVLRWAYNSWVENPLIDSRFRAWPAGDTYVVYPGARSSVRFETLRDGIEDAEKIRVLRETLSQQHSDKALKELNDLVETFNTVEAPNDLNSKILNGQSILNRLAEKHITN</sequence>
<keyword evidence="4" id="KW-1185">Reference proteome</keyword>
<dbReference type="RefSeq" id="WP_188230104.1">
    <property type="nucleotide sequence ID" value="NZ_JACVXB010000003.1"/>
</dbReference>
<organism evidence="3 4">
    <name type="scientific">Aestuariibaculum sediminum</name>
    <dbReference type="NCBI Taxonomy" id="2770637"/>
    <lineage>
        <taxon>Bacteria</taxon>
        <taxon>Pseudomonadati</taxon>
        <taxon>Bacteroidota</taxon>
        <taxon>Flavobacteriia</taxon>
        <taxon>Flavobacteriales</taxon>
        <taxon>Flavobacteriaceae</taxon>
    </lineage>
</organism>
<dbReference type="Pfam" id="PF22680">
    <property type="entry name" value="Glyco_hydro_123_N_2"/>
    <property type="match status" value="1"/>
</dbReference>
<dbReference type="InterPro" id="IPR025150">
    <property type="entry name" value="GH123_cat"/>
</dbReference>
<comment type="caution">
    <text evidence="3">The sequence shown here is derived from an EMBL/GenBank/DDBJ whole genome shotgun (WGS) entry which is preliminary data.</text>
</comment>
<dbReference type="EMBL" id="JACVXB010000003">
    <property type="protein sequence ID" value="MBD0832323.1"/>
    <property type="molecule type" value="Genomic_DNA"/>
</dbReference>
<dbReference type="AlphaFoldDB" id="A0A8J6Q732"/>
<proteinExistence type="predicted"/>
<gene>
    <name evidence="3" type="ORF">ICJ83_09270</name>
</gene>
<evidence type="ECO:0000313" key="3">
    <source>
        <dbReference type="EMBL" id="MBD0832323.1"/>
    </source>
</evidence>